<sequence length="151" mass="16617">MQAPPVDDDHIRTICLEILATQVQYPASVLRQVTPSDTQLINQIEHQIAQLKDDFLTYEGVHNKDALKQGNQHKATTKDFGNTVAKLQDNLGQIQQSATQTAPRVTAPAPILNVSPMTPATTTIRLKTTDLPKFGNSNNNECHGPVLDRPQ</sequence>
<dbReference type="AlphaFoldDB" id="A0A4Q1BUW1"/>
<comment type="caution">
    <text evidence="2">The sequence shown here is derived from an EMBL/GenBank/DDBJ whole genome shotgun (WGS) entry which is preliminary data.</text>
</comment>
<accession>A0A4Q1BUW1</accession>
<organism evidence="2 3">
    <name type="scientific">Tremella mesenterica</name>
    <name type="common">Jelly fungus</name>
    <dbReference type="NCBI Taxonomy" id="5217"/>
    <lineage>
        <taxon>Eukaryota</taxon>
        <taxon>Fungi</taxon>
        <taxon>Dikarya</taxon>
        <taxon>Basidiomycota</taxon>
        <taxon>Agaricomycotina</taxon>
        <taxon>Tremellomycetes</taxon>
        <taxon>Tremellales</taxon>
        <taxon>Tremellaceae</taxon>
        <taxon>Tremella</taxon>
    </lineage>
</organism>
<evidence type="ECO:0000256" key="1">
    <source>
        <dbReference type="SAM" id="MobiDB-lite"/>
    </source>
</evidence>
<dbReference type="VEuPathDB" id="FungiDB:TREMEDRAFT_65762"/>
<keyword evidence="3" id="KW-1185">Reference proteome</keyword>
<dbReference type="Proteomes" id="UP000289152">
    <property type="component" value="Unassembled WGS sequence"/>
</dbReference>
<dbReference type="InParanoid" id="A0A4Q1BUW1"/>
<proteinExistence type="predicted"/>
<evidence type="ECO:0000313" key="3">
    <source>
        <dbReference type="Proteomes" id="UP000289152"/>
    </source>
</evidence>
<reference evidence="2 3" key="1">
    <citation type="submission" date="2016-06" db="EMBL/GenBank/DDBJ databases">
        <title>Evolution of pathogenesis and genome organization in the Tremellales.</title>
        <authorList>
            <person name="Cuomo C."/>
            <person name="Litvintseva A."/>
            <person name="Heitman J."/>
            <person name="Chen Y."/>
            <person name="Sun S."/>
            <person name="Springer D."/>
            <person name="Dromer F."/>
            <person name="Young S."/>
            <person name="Zeng Q."/>
            <person name="Chapman S."/>
            <person name="Gujja S."/>
            <person name="Saif S."/>
            <person name="Birren B."/>
        </authorList>
    </citation>
    <scope>NUCLEOTIDE SEQUENCE [LARGE SCALE GENOMIC DNA]</scope>
    <source>
        <strain evidence="2 3">ATCC 28783</strain>
    </source>
</reference>
<protein>
    <submittedName>
        <fullName evidence="2">Uncharacterized protein</fullName>
    </submittedName>
</protein>
<evidence type="ECO:0000313" key="2">
    <source>
        <dbReference type="EMBL" id="RXK41885.1"/>
    </source>
</evidence>
<dbReference type="EMBL" id="SDIL01000005">
    <property type="protein sequence ID" value="RXK41885.1"/>
    <property type="molecule type" value="Genomic_DNA"/>
</dbReference>
<name>A0A4Q1BUW1_TREME</name>
<feature type="region of interest" description="Disordered" evidence="1">
    <location>
        <begin position="130"/>
        <end position="151"/>
    </location>
</feature>
<gene>
    <name evidence="2" type="ORF">M231_00884</name>
</gene>